<organism evidence="1">
    <name type="scientific">Siphoviridae sp. ctfYP22</name>
    <dbReference type="NCBI Taxonomy" id="2827584"/>
    <lineage>
        <taxon>Viruses</taxon>
        <taxon>Duplodnaviria</taxon>
        <taxon>Heunggongvirae</taxon>
        <taxon>Uroviricota</taxon>
        <taxon>Caudoviricetes</taxon>
    </lineage>
</organism>
<proteinExistence type="predicted"/>
<name>A0A8S5LIY4_9CAUD</name>
<reference evidence="1" key="1">
    <citation type="journal article" date="2021" name="Proc. Natl. Acad. Sci. U.S.A.">
        <title>A Catalog of Tens of Thousands of Viruses from Human Metagenomes Reveals Hidden Associations with Chronic Diseases.</title>
        <authorList>
            <person name="Tisza M.J."/>
            <person name="Buck C.B."/>
        </authorList>
    </citation>
    <scope>NUCLEOTIDE SEQUENCE</scope>
    <source>
        <strain evidence="1">CtfYP22</strain>
    </source>
</reference>
<protein>
    <submittedName>
        <fullName evidence="1">Uncharacterized protein</fullName>
    </submittedName>
</protein>
<dbReference type="EMBL" id="BK015856">
    <property type="protein sequence ID" value="DAD69808.1"/>
    <property type="molecule type" value="Genomic_DNA"/>
</dbReference>
<sequence>MGIPLPLGCNSPCELVAPRCMCQYLKERAGANCSPSWLPAPLGGDSLPRCSVAKGVRLRSCTRLPLSLV</sequence>
<accession>A0A8S5LIY4</accession>
<evidence type="ECO:0000313" key="1">
    <source>
        <dbReference type="EMBL" id="DAD69808.1"/>
    </source>
</evidence>